<dbReference type="EMBL" id="GL349434">
    <property type="protein sequence ID" value="KNC48768.1"/>
    <property type="molecule type" value="Genomic_DNA"/>
</dbReference>
<dbReference type="Proteomes" id="UP000054408">
    <property type="component" value="Unassembled WGS sequence"/>
</dbReference>
<dbReference type="AlphaFoldDB" id="A0A0L0DBT9"/>
<feature type="coiled-coil region" evidence="1">
    <location>
        <begin position="131"/>
        <end position="165"/>
    </location>
</feature>
<gene>
    <name evidence="3" type="ORF">AMSG_00545</name>
</gene>
<evidence type="ECO:0000313" key="4">
    <source>
        <dbReference type="Proteomes" id="UP000054408"/>
    </source>
</evidence>
<evidence type="ECO:0000313" key="3">
    <source>
        <dbReference type="EMBL" id="KNC48768.1"/>
    </source>
</evidence>
<keyword evidence="4" id="KW-1185">Reference proteome</keyword>
<feature type="region of interest" description="Disordered" evidence="2">
    <location>
        <begin position="1"/>
        <end position="24"/>
    </location>
</feature>
<name>A0A0L0DBT9_THETB</name>
<dbReference type="GeneID" id="25560348"/>
<sequence length="244" mass="26279">MSMMRRLSGLESSTKGPRMSLSVSGWRQGDVEDWNVEDVKDALEGLQVRVEAKEAALRTAEIVLRATKKEVEAVDAQAVVEARKAAAVDAAELRACGELLESIKADQARLDTAREVAAQDAAAQAEADATMAQMSAQRDRLRARVAELELKARIAEEQAAQLAASIEAEYAEQVKARELDGPAASCVALESEATTLCSEIEAVRRHVGTLIDRNGGTDEMYPIPLPAPSQYDADMRALGDALWG</sequence>
<evidence type="ECO:0000256" key="1">
    <source>
        <dbReference type="SAM" id="Coils"/>
    </source>
</evidence>
<feature type="compositionally biased region" description="Polar residues" evidence="2">
    <location>
        <begin position="10"/>
        <end position="24"/>
    </location>
</feature>
<reference evidence="3 4" key="1">
    <citation type="submission" date="2010-05" db="EMBL/GenBank/DDBJ databases">
        <title>The Genome Sequence of Thecamonas trahens ATCC 50062.</title>
        <authorList>
            <consortium name="The Broad Institute Genome Sequencing Platform"/>
            <person name="Russ C."/>
            <person name="Cuomo C."/>
            <person name="Shea T."/>
            <person name="Young S.K."/>
            <person name="Zeng Q."/>
            <person name="Koehrsen M."/>
            <person name="Haas B."/>
            <person name="Borodovsky M."/>
            <person name="Guigo R."/>
            <person name="Alvarado L."/>
            <person name="Berlin A."/>
            <person name="Bochicchio J."/>
            <person name="Borenstein D."/>
            <person name="Chapman S."/>
            <person name="Chen Z."/>
            <person name="Freedman E."/>
            <person name="Gellesch M."/>
            <person name="Goldberg J."/>
            <person name="Griggs A."/>
            <person name="Gujja S."/>
            <person name="Heilman E."/>
            <person name="Heiman D."/>
            <person name="Hepburn T."/>
            <person name="Howarth C."/>
            <person name="Jen D."/>
            <person name="Larson L."/>
            <person name="Mehta T."/>
            <person name="Park D."/>
            <person name="Pearson M."/>
            <person name="Roberts A."/>
            <person name="Saif S."/>
            <person name="Shenoy N."/>
            <person name="Sisk P."/>
            <person name="Stolte C."/>
            <person name="Sykes S."/>
            <person name="Thomson T."/>
            <person name="Walk T."/>
            <person name="White J."/>
            <person name="Yandava C."/>
            <person name="Burger G."/>
            <person name="Gray M.W."/>
            <person name="Holland P.W.H."/>
            <person name="King N."/>
            <person name="Lang F.B.F."/>
            <person name="Roger A.J."/>
            <person name="Ruiz-Trillo I."/>
            <person name="Lander E."/>
            <person name="Nusbaum C."/>
        </authorList>
    </citation>
    <scope>NUCLEOTIDE SEQUENCE [LARGE SCALE GENOMIC DNA]</scope>
    <source>
        <strain evidence="3 4">ATCC 50062</strain>
    </source>
</reference>
<proteinExistence type="predicted"/>
<keyword evidence="1" id="KW-0175">Coiled coil</keyword>
<accession>A0A0L0DBT9</accession>
<feature type="coiled-coil region" evidence="1">
    <location>
        <begin position="36"/>
        <end position="70"/>
    </location>
</feature>
<protein>
    <submittedName>
        <fullName evidence="3">Uncharacterized protein</fullName>
    </submittedName>
</protein>
<organism evidence="3 4">
    <name type="scientific">Thecamonas trahens ATCC 50062</name>
    <dbReference type="NCBI Taxonomy" id="461836"/>
    <lineage>
        <taxon>Eukaryota</taxon>
        <taxon>Apusozoa</taxon>
        <taxon>Apusomonadida</taxon>
        <taxon>Apusomonadidae</taxon>
        <taxon>Thecamonas</taxon>
    </lineage>
</organism>
<dbReference type="RefSeq" id="XP_013762819.1">
    <property type="nucleotide sequence ID" value="XM_013907365.1"/>
</dbReference>
<evidence type="ECO:0000256" key="2">
    <source>
        <dbReference type="SAM" id="MobiDB-lite"/>
    </source>
</evidence>